<keyword evidence="3 7" id="KW-0732">Signal</keyword>
<organism evidence="8 9">
    <name type="scientific">Novosphingobium rhizovicinum</name>
    <dbReference type="NCBI Taxonomy" id="3228928"/>
    <lineage>
        <taxon>Bacteria</taxon>
        <taxon>Pseudomonadati</taxon>
        <taxon>Pseudomonadota</taxon>
        <taxon>Alphaproteobacteria</taxon>
        <taxon>Sphingomonadales</taxon>
        <taxon>Sphingomonadaceae</taxon>
        <taxon>Novosphingobium</taxon>
    </lineage>
</organism>
<gene>
    <name evidence="8" type="ORF">ABUH87_09560</name>
</gene>
<dbReference type="PANTHER" id="PTHR38776">
    <property type="entry name" value="MLTA-INTERACTING PROTEIN-RELATED"/>
    <property type="match status" value="1"/>
</dbReference>
<comment type="caution">
    <text evidence="8">The sequence shown here is derived from an EMBL/GenBank/DDBJ whole genome shotgun (WGS) entry which is preliminary data.</text>
</comment>
<evidence type="ECO:0000256" key="5">
    <source>
        <dbReference type="ARBA" id="ARBA00023237"/>
    </source>
</evidence>
<comment type="similarity">
    <text evidence="2">Belongs to the MipA/OmpV family.</text>
</comment>
<keyword evidence="9" id="KW-1185">Reference proteome</keyword>
<protein>
    <submittedName>
        <fullName evidence="8">MipA/OmpV family protein</fullName>
    </submittedName>
</protein>
<keyword evidence="5" id="KW-0998">Cell outer membrane</keyword>
<dbReference type="PANTHER" id="PTHR38776:SF1">
    <property type="entry name" value="MLTA-INTERACTING PROTEIN-RELATED"/>
    <property type="match status" value="1"/>
</dbReference>
<feature type="chain" id="PRO_5047301519" evidence="7">
    <location>
        <begin position="20"/>
        <end position="283"/>
    </location>
</feature>
<evidence type="ECO:0000256" key="6">
    <source>
        <dbReference type="SAM" id="MobiDB-lite"/>
    </source>
</evidence>
<feature type="region of interest" description="Disordered" evidence="6">
    <location>
        <begin position="20"/>
        <end position="40"/>
    </location>
</feature>
<evidence type="ECO:0000313" key="9">
    <source>
        <dbReference type="Proteomes" id="UP001556118"/>
    </source>
</evidence>
<dbReference type="RefSeq" id="WP_367772894.1">
    <property type="nucleotide sequence ID" value="NZ_JBFNXR010000031.1"/>
</dbReference>
<evidence type="ECO:0000313" key="8">
    <source>
        <dbReference type="EMBL" id="MEW9855416.1"/>
    </source>
</evidence>
<dbReference type="Pfam" id="PF06629">
    <property type="entry name" value="MipA"/>
    <property type="match status" value="1"/>
</dbReference>
<evidence type="ECO:0000256" key="3">
    <source>
        <dbReference type="ARBA" id="ARBA00022729"/>
    </source>
</evidence>
<comment type="subcellular location">
    <subcellularLocation>
        <location evidence="1">Cell outer membrane</location>
    </subcellularLocation>
</comment>
<evidence type="ECO:0000256" key="2">
    <source>
        <dbReference type="ARBA" id="ARBA00005722"/>
    </source>
</evidence>
<evidence type="ECO:0000256" key="7">
    <source>
        <dbReference type="SAM" id="SignalP"/>
    </source>
</evidence>
<evidence type="ECO:0000256" key="1">
    <source>
        <dbReference type="ARBA" id="ARBA00004442"/>
    </source>
</evidence>
<dbReference type="InterPro" id="IPR010583">
    <property type="entry name" value="MipA"/>
</dbReference>
<dbReference type="EMBL" id="JBFNXR010000031">
    <property type="protein sequence ID" value="MEW9855416.1"/>
    <property type="molecule type" value="Genomic_DNA"/>
</dbReference>
<sequence length="283" mass="30172">MMRILVTLIALATALPCQAQSAPPRQLDGPPGGRSGPPADELTVTIGVAPVLSPVWMGSRDMALSIYPDLRLNYGDVLFASVPEGLGWNAVNTDGWRAGPLAKIRFGRDEEEGGSPFLIAGSSDALIGMGDVDATAEVGGFIEKRFGDRQQWRARVEVRRGFGGHEGVVGDGSLSYQTRFGRTIASFGPRATVASSDFMQTFFGIDDGQAARTGLARYDAKGGLLSYGVGGSAIHPLNRRSALTLFTSLERLGEQAADSPLVEERGRRTQFTIGLGYGFRFSL</sequence>
<keyword evidence="4" id="KW-0472">Membrane</keyword>
<evidence type="ECO:0000256" key="4">
    <source>
        <dbReference type="ARBA" id="ARBA00023136"/>
    </source>
</evidence>
<dbReference type="Proteomes" id="UP001556118">
    <property type="component" value="Unassembled WGS sequence"/>
</dbReference>
<accession>A0ABV3RBF0</accession>
<proteinExistence type="inferred from homology"/>
<name>A0ABV3RBF0_9SPHN</name>
<feature type="signal peptide" evidence="7">
    <location>
        <begin position="1"/>
        <end position="19"/>
    </location>
</feature>
<reference evidence="8 9" key="1">
    <citation type="submission" date="2024-06" db="EMBL/GenBank/DDBJ databases">
        <title>Novosphingobium rhizovicinus M1R2S20.</title>
        <authorList>
            <person name="Sun J.-Q."/>
        </authorList>
    </citation>
    <scope>NUCLEOTIDE SEQUENCE [LARGE SCALE GENOMIC DNA]</scope>
    <source>
        <strain evidence="8 9">M1R2S20</strain>
    </source>
</reference>